<reference evidence="9" key="1">
    <citation type="journal article" date="2023" name="Commun. Biol.">
        <title>Genome analysis of Parmales, the sister group of diatoms, reveals the evolutionary specialization of diatoms from phago-mixotrophs to photoautotrophs.</title>
        <authorList>
            <person name="Ban H."/>
            <person name="Sato S."/>
            <person name="Yoshikawa S."/>
            <person name="Yamada K."/>
            <person name="Nakamura Y."/>
            <person name="Ichinomiya M."/>
            <person name="Sato N."/>
            <person name="Blanc-Mathieu R."/>
            <person name="Endo H."/>
            <person name="Kuwata A."/>
            <person name="Ogata H."/>
        </authorList>
    </citation>
    <scope>NUCLEOTIDE SEQUENCE [LARGE SCALE GENOMIC DNA]</scope>
</reference>
<evidence type="ECO:0000256" key="6">
    <source>
        <dbReference type="PIRSR" id="PIRSR613078-3"/>
    </source>
</evidence>
<feature type="binding site" evidence="5">
    <location>
        <position position="58"/>
    </location>
    <ligand>
        <name>substrate</name>
    </ligand>
</feature>
<feature type="binding site" evidence="5">
    <location>
        <begin position="114"/>
        <end position="115"/>
    </location>
    <ligand>
        <name>substrate</name>
    </ligand>
</feature>
<dbReference type="PROSITE" id="PS00175">
    <property type="entry name" value="PG_MUTASE"/>
    <property type="match status" value="1"/>
</dbReference>
<protein>
    <recommendedName>
        <fullName evidence="7">Phosphoglycerate mutase</fullName>
        <ecNumber evidence="7">5.4.2.11</ecNumber>
    </recommendedName>
</protein>
<dbReference type="EC" id="5.4.2.11" evidence="7"/>
<dbReference type="InterPro" id="IPR013078">
    <property type="entry name" value="His_Pase_superF_clade-1"/>
</dbReference>
<feature type="binding site" evidence="5">
    <location>
        <position position="96"/>
    </location>
    <ligand>
        <name>substrate</name>
    </ligand>
</feature>
<dbReference type="Gene3D" id="3.40.50.1240">
    <property type="entry name" value="Phosphoglycerate mutase-like"/>
    <property type="match status" value="1"/>
</dbReference>
<keyword evidence="3 7" id="KW-0413">Isomerase</keyword>
<dbReference type="Pfam" id="PF00300">
    <property type="entry name" value="His_Phos_1"/>
    <property type="match status" value="1"/>
</dbReference>
<evidence type="ECO:0000313" key="9">
    <source>
        <dbReference type="Proteomes" id="UP001162640"/>
    </source>
</evidence>
<feature type="binding site" evidence="5">
    <location>
        <begin position="19"/>
        <end position="20"/>
    </location>
    <ligand>
        <name>substrate</name>
    </ligand>
</feature>
<dbReference type="CDD" id="cd07067">
    <property type="entry name" value="HP_PGM_like"/>
    <property type="match status" value="1"/>
</dbReference>
<dbReference type="GO" id="GO:0006096">
    <property type="term" value="P:glycolytic process"/>
    <property type="evidence" value="ECO:0007669"/>
    <property type="project" value="UniProtKB-KW"/>
</dbReference>
<comment type="similarity">
    <text evidence="1 7">Belongs to the phosphoglycerate mutase family. BPG-dependent PGAM subfamily.</text>
</comment>
<gene>
    <name evidence="8" type="ORF">TL16_g03266</name>
</gene>
<evidence type="ECO:0000256" key="2">
    <source>
        <dbReference type="ARBA" id="ARBA00023152"/>
    </source>
</evidence>
<evidence type="ECO:0000256" key="1">
    <source>
        <dbReference type="ARBA" id="ARBA00006717"/>
    </source>
</evidence>
<dbReference type="SMART" id="SM00855">
    <property type="entry name" value="PGAM"/>
    <property type="match status" value="1"/>
</dbReference>
<feature type="non-terminal residue" evidence="8">
    <location>
        <position position="225"/>
    </location>
</feature>
<dbReference type="InterPro" id="IPR005952">
    <property type="entry name" value="Phosphogly_mut1"/>
</dbReference>
<feature type="binding site" evidence="5">
    <location>
        <begin position="6"/>
        <end position="13"/>
    </location>
    <ligand>
        <name>substrate</name>
    </ligand>
</feature>
<comment type="caution">
    <text evidence="8">The sequence shown here is derived from an EMBL/GenBank/DDBJ whole genome shotgun (WGS) entry which is preliminary data.</text>
</comment>
<comment type="catalytic activity">
    <reaction evidence="7">
        <text>(2R)-2-phosphoglycerate = (2R)-3-phosphoglycerate</text>
        <dbReference type="Rhea" id="RHEA:15901"/>
        <dbReference type="ChEBI" id="CHEBI:58272"/>
        <dbReference type="ChEBI" id="CHEBI:58289"/>
        <dbReference type="EC" id="5.4.2.11"/>
    </reaction>
</comment>
<proteinExistence type="inferred from homology"/>
<dbReference type="HAMAP" id="MF_01039">
    <property type="entry name" value="PGAM_GpmA"/>
    <property type="match status" value="1"/>
</dbReference>
<name>A0A9W7A2I0_9STRA</name>
<evidence type="ECO:0000313" key="8">
    <source>
        <dbReference type="EMBL" id="GMH61478.1"/>
    </source>
</evidence>
<accession>A0A9W7A2I0</accession>
<feature type="active site" description="Tele-phosphohistidine intermediate" evidence="4">
    <location>
        <position position="7"/>
    </location>
</feature>
<feature type="active site" description="Proton donor/acceptor" evidence="4">
    <location>
        <position position="85"/>
    </location>
</feature>
<feature type="non-terminal residue" evidence="8">
    <location>
        <position position="1"/>
    </location>
</feature>
<keyword evidence="2 7" id="KW-0324">Glycolysis</keyword>
<dbReference type="SUPFAM" id="SSF53254">
    <property type="entry name" value="Phosphoglycerate mutase-like"/>
    <property type="match status" value="1"/>
</dbReference>
<dbReference type="PANTHER" id="PTHR11931">
    <property type="entry name" value="PHOSPHOGLYCERATE MUTASE"/>
    <property type="match status" value="1"/>
</dbReference>
<evidence type="ECO:0000256" key="5">
    <source>
        <dbReference type="PIRSR" id="PIRSR613078-2"/>
    </source>
</evidence>
<evidence type="ECO:0000256" key="4">
    <source>
        <dbReference type="PIRSR" id="PIRSR613078-1"/>
    </source>
</evidence>
<dbReference type="Proteomes" id="UP001162640">
    <property type="component" value="Unassembled WGS sequence"/>
</dbReference>
<dbReference type="NCBIfam" id="TIGR01258">
    <property type="entry name" value="pgm_1"/>
    <property type="match status" value="1"/>
</dbReference>
<sequence>TLVLLRHGESVWNSQNLYTGWCDVPLTSKGEIEARTAGRLLYENGFAFDTCHTSLLKRASFTANMALNTANQHFVNVQKTFKLNERHYGRLQGYNKDEAYHELNIDRELLMRMRRTWNTAPPKMEDEHPYWHGKDRRYQNLTEDELNSSRGESLLTTSLRCMDYFQEQIMPDLALGKCILVVSHANSLRSIIKVLDSISNEAIKVMSVPTGIPMIYRLDENNVPI</sequence>
<evidence type="ECO:0000256" key="3">
    <source>
        <dbReference type="ARBA" id="ARBA00023235"/>
    </source>
</evidence>
<feature type="binding site" evidence="5">
    <location>
        <begin position="85"/>
        <end position="88"/>
    </location>
    <ligand>
        <name>substrate</name>
    </ligand>
</feature>
<organism evidence="8 9">
    <name type="scientific">Triparma laevis f. inornata</name>
    <dbReference type="NCBI Taxonomy" id="1714386"/>
    <lineage>
        <taxon>Eukaryota</taxon>
        <taxon>Sar</taxon>
        <taxon>Stramenopiles</taxon>
        <taxon>Ochrophyta</taxon>
        <taxon>Bolidophyceae</taxon>
        <taxon>Parmales</taxon>
        <taxon>Triparmaceae</taxon>
        <taxon>Triparma</taxon>
    </lineage>
</organism>
<dbReference type="InterPro" id="IPR001345">
    <property type="entry name" value="PG/BPGM_mutase_AS"/>
</dbReference>
<dbReference type="GO" id="GO:0004619">
    <property type="term" value="F:phosphoglycerate mutase activity"/>
    <property type="evidence" value="ECO:0007669"/>
    <property type="project" value="UniProtKB-EC"/>
</dbReference>
<evidence type="ECO:0000256" key="7">
    <source>
        <dbReference type="RuleBase" id="RU004511"/>
    </source>
</evidence>
<feature type="site" description="Transition state stabilizer" evidence="6">
    <location>
        <position position="184"/>
    </location>
</feature>
<dbReference type="InterPro" id="IPR029033">
    <property type="entry name" value="His_PPase_superfam"/>
</dbReference>
<dbReference type="EMBL" id="BLQM01000085">
    <property type="protein sequence ID" value="GMH61478.1"/>
    <property type="molecule type" value="Genomic_DNA"/>
</dbReference>
<dbReference type="AlphaFoldDB" id="A0A9W7A2I0"/>